<dbReference type="Proteomes" id="UP000887222">
    <property type="component" value="Unassembled WGS sequence"/>
</dbReference>
<organism evidence="1 2">
    <name type="scientific">Noviherbaspirillum aridicola</name>
    <dbReference type="NCBI Taxonomy" id="2849687"/>
    <lineage>
        <taxon>Bacteria</taxon>
        <taxon>Pseudomonadati</taxon>
        <taxon>Pseudomonadota</taxon>
        <taxon>Betaproteobacteria</taxon>
        <taxon>Burkholderiales</taxon>
        <taxon>Oxalobacteraceae</taxon>
        <taxon>Noviherbaspirillum</taxon>
    </lineage>
</organism>
<keyword evidence="2" id="KW-1185">Reference proteome</keyword>
<comment type="caution">
    <text evidence="1">The sequence shown here is derived from an EMBL/GenBank/DDBJ whole genome shotgun (WGS) entry which is preliminary data.</text>
</comment>
<name>A0ABQ4Q9B8_9BURK</name>
<protein>
    <submittedName>
        <fullName evidence="1">Uncharacterized protein</fullName>
    </submittedName>
</protein>
<reference evidence="1 2" key="1">
    <citation type="journal article" date="2022" name="Int. J. Syst. Evol. Microbiol.">
        <title>Noviherbaspirillum aridicola sp. nov., isolated from an arid soil in Pakistan.</title>
        <authorList>
            <person name="Khan I.U."/>
            <person name="Saqib M."/>
            <person name="Amin A."/>
            <person name="Hussain F."/>
            <person name="Li L."/>
            <person name="Liu Y.H."/>
            <person name="Fang B.Z."/>
            <person name="Ahmed I."/>
            <person name="Li W.J."/>
        </authorList>
    </citation>
    <scope>NUCLEOTIDE SEQUENCE [LARGE SCALE GENOMIC DNA]</scope>
    <source>
        <strain evidence="1 2">NCCP-691</strain>
    </source>
</reference>
<evidence type="ECO:0000313" key="2">
    <source>
        <dbReference type="Proteomes" id="UP000887222"/>
    </source>
</evidence>
<proteinExistence type="predicted"/>
<dbReference type="EMBL" id="BPMK01000020">
    <property type="protein sequence ID" value="GIZ53806.1"/>
    <property type="molecule type" value="Genomic_DNA"/>
</dbReference>
<gene>
    <name evidence="1" type="ORF">NCCP691_38200</name>
</gene>
<accession>A0ABQ4Q9B8</accession>
<sequence length="84" mass="9475">MLLHKAAAEIEELHMQLQEARKDTSRLLLAAADLDGFLFDPMNKTDYIDQVAGERGHAAPTDEDVLEAIRRMIDYQLTAFAKES</sequence>
<evidence type="ECO:0000313" key="1">
    <source>
        <dbReference type="EMBL" id="GIZ53806.1"/>
    </source>
</evidence>